<keyword evidence="3" id="KW-1185">Reference proteome</keyword>
<dbReference type="InterPro" id="IPR013083">
    <property type="entry name" value="Znf_RING/FYVE/PHD"/>
</dbReference>
<reference evidence="2" key="1">
    <citation type="journal article" date="2011" name="Genome Biol.">
        <title>The draft genome of the carcinogenic human liver fluke Clonorchis sinensis.</title>
        <authorList>
            <person name="Wang X."/>
            <person name="Chen W."/>
            <person name="Huang Y."/>
            <person name="Sun J."/>
            <person name="Men J."/>
            <person name="Liu H."/>
            <person name="Luo F."/>
            <person name="Guo L."/>
            <person name="Lv X."/>
            <person name="Deng C."/>
            <person name="Zhou C."/>
            <person name="Fan Y."/>
            <person name="Li X."/>
            <person name="Huang L."/>
            <person name="Hu Y."/>
            <person name="Liang C."/>
            <person name="Hu X."/>
            <person name="Xu J."/>
            <person name="Yu X."/>
        </authorList>
    </citation>
    <scope>NUCLEOTIDE SEQUENCE [LARGE SCALE GENOMIC DNA]</scope>
    <source>
        <strain evidence="2">Henan</strain>
    </source>
</reference>
<evidence type="ECO:0000313" key="3">
    <source>
        <dbReference type="Proteomes" id="UP000008909"/>
    </source>
</evidence>
<dbReference type="AlphaFoldDB" id="G7YU72"/>
<dbReference type="InterPro" id="IPR011011">
    <property type="entry name" value="Znf_FYVE_PHD"/>
</dbReference>
<dbReference type="EMBL" id="DF144276">
    <property type="protein sequence ID" value="GAA56502.1"/>
    <property type="molecule type" value="Genomic_DNA"/>
</dbReference>
<gene>
    <name evidence="2" type="ORF">CLF_111012</name>
</gene>
<evidence type="ECO:0000256" key="1">
    <source>
        <dbReference type="SAM" id="MobiDB-lite"/>
    </source>
</evidence>
<dbReference type="Proteomes" id="UP000008909">
    <property type="component" value="Unassembled WGS sequence"/>
</dbReference>
<accession>G7YU72</accession>
<reference key="2">
    <citation type="submission" date="2011-10" db="EMBL/GenBank/DDBJ databases">
        <title>The genome and transcriptome sequence of Clonorchis sinensis provide insights into the carcinogenic liver fluke.</title>
        <authorList>
            <person name="Wang X."/>
            <person name="Huang Y."/>
            <person name="Chen W."/>
            <person name="Liu H."/>
            <person name="Guo L."/>
            <person name="Chen Y."/>
            <person name="Luo F."/>
            <person name="Zhou W."/>
            <person name="Sun J."/>
            <person name="Mao Q."/>
            <person name="Liang P."/>
            <person name="Zhou C."/>
            <person name="Tian Y."/>
            <person name="Men J."/>
            <person name="Lv X."/>
            <person name="Huang L."/>
            <person name="Zhou J."/>
            <person name="Hu Y."/>
            <person name="Li R."/>
            <person name="Zhang F."/>
            <person name="Lei H."/>
            <person name="Li X."/>
            <person name="Hu X."/>
            <person name="Liang C."/>
            <person name="Xu J."/>
            <person name="Wu Z."/>
            <person name="Yu X."/>
        </authorList>
    </citation>
    <scope>NUCLEOTIDE SEQUENCE</scope>
    <source>
        <strain>Henan</strain>
    </source>
</reference>
<dbReference type="Gene3D" id="3.30.40.10">
    <property type="entry name" value="Zinc/RING finger domain, C3HC4 (zinc finger)"/>
    <property type="match status" value="1"/>
</dbReference>
<feature type="region of interest" description="Disordered" evidence="1">
    <location>
        <begin position="1"/>
        <end position="21"/>
    </location>
</feature>
<protein>
    <submittedName>
        <fullName evidence="2">Uncharacterized protein</fullName>
    </submittedName>
</protein>
<evidence type="ECO:0000313" key="2">
    <source>
        <dbReference type="EMBL" id="GAA56502.1"/>
    </source>
</evidence>
<dbReference type="SUPFAM" id="SSF57903">
    <property type="entry name" value="FYVE/PHD zinc finger"/>
    <property type="match status" value="1"/>
</dbReference>
<sequence>MTQSARAENSRGSSSDSWKQQQVSTKRCTDIRVWTVRQCTSFATHTGQPNEFNPSARLAGSNGPEVTVEVPILHLVAIMSLVNTGCSLRSSTVHNRCGRNGSPSSVRRGMQCHTCKAWWHFKCMGLQDDQKKTIKHKTNSPLPNHTVQCKGSSSIDVLAAKLELLSKALTDASTKKAAIWTKVDKELSSLNEYLALSTPGPLAAIKFIRLSDAAIKTATASLVDRRVRQ</sequence>
<name>G7YU72_CLOSI</name>
<organism evidence="2 3">
    <name type="scientific">Clonorchis sinensis</name>
    <name type="common">Chinese liver fluke</name>
    <dbReference type="NCBI Taxonomy" id="79923"/>
    <lineage>
        <taxon>Eukaryota</taxon>
        <taxon>Metazoa</taxon>
        <taxon>Spiralia</taxon>
        <taxon>Lophotrochozoa</taxon>
        <taxon>Platyhelminthes</taxon>
        <taxon>Trematoda</taxon>
        <taxon>Digenea</taxon>
        <taxon>Opisthorchiida</taxon>
        <taxon>Opisthorchiata</taxon>
        <taxon>Opisthorchiidae</taxon>
        <taxon>Clonorchis</taxon>
    </lineage>
</organism>
<proteinExistence type="predicted"/>